<keyword evidence="3" id="KW-1185">Reference proteome</keyword>
<protein>
    <submittedName>
        <fullName evidence="2">Uncharacterized protein</fullName>
    </submittedName>
</protein>
<proteinExistence type="predicted"/>
<dbReference type="AlphaFoldDB" id="A0A2W7MGF0"/>
<accession>A0A2W7MGF0</accession>
<dbReference type="RefSeq" id="WP_111439068.1">
    <property type="nucleotide sequence ID" value="NZ_QKZI01000002.1"/>
</dbReference>
<feature type="transmembrane region" description="Helical" evidence="1">
    <location>
        <begin position="12"/>
        <end position="33"/>
    </location>
</feature>
<evidence type="ECO:0000313" key="3">
    <source>
        <dbReference type="Proteomes" id="UP000248646"/>
    </source>
</evidence>
<reference evidence="2 3" key="1">
    <citation type="submission" date="2018-06" db="EMBL/GenBank/DDBJ databases">
        <title>Genomic Encyclopedia of Type Strains, Phase IV (KMG-IV): sequencing the most valuable type-strain genomes for metagenomic binning, comparative biology and taxonomic classification.</title>
        <authorList>
            <person name="Goeker M."/>
        </authorList>
    </citation>
    <scope>NUCLEOTIDE SEQUENCE [LARGE SCALE GENOMIC DNA]</scope>
    <source>
        <strain evidence="2 3">DSM 5</strain>
    </source>
</reference>
<keyword evidence="1" id="KW-0472">Membrane</keyword>
<evidence type="ECO:0000256" key="1">
    <source>
        <dbReference type="SAM" id="Phobius"/>
    </source>
</evidence>
<organism evidence="2 3">
    <name type="scientific">Psychrobacillus insolitus</name>
    <dbReference type="NCBI Taxonomy" id="1461"/>
    <lineage>
        <taxon>Bacteria</taxon>
        <taxon>Bacillati</taxon>
        <taxon>Bacillota</taxon>
        <taxon>Bacilli</taxon>
        <taxon>Bacillales</taxon>
        <taxon>Bacillaceae</taxon>
        <taxon>Psychrobacillus</taxon>
    </lineage>
</organism>
<comment type="caution">
    <text evidence="2">The sequence shown here is derived from an EMBL/GenBank/DDBJ whole genome shotgun (WGS) entry which is preliminary data.</text>
</comment>
<gene>
    <name evidence="2" type="ORF">C7437_10262</name>
</gene>
<sequence>MESYEKMLNATRYVGGALLTIGIAICLYGAVMISFNHNMVGVGIGTVMGAVFIFLIGMFLVASEEMILNSRECKKESI</sequence>
<dbReference type="OrthoDB" id="2438366at2"/>
<feature type="transmembrane region" description="Helical" evidence="1">
    <location>
        <begin position="39"/>
        <end position="62"/>
    </location>
</feature>
<dbReference type="Proteomes" id="UP000248646">
    <property type="component" value="Unassembled WGS sequence"/>
</dbReference>
<keyword evidence="1" id="KW-0812">Transmembrane</keyword>
<name>A0A2W7MGF0_9BACI</name>
<dbReference type="EMBL" id="QKZI01000002">
    <property type="protein sequence ID" value="PZX05608.1"/>
    <property type="molecule type" value="Genomic_DNA"/>
</dbReference>
<evidence type="ECO:0000313" key="2">
    <source>
        <dbReference type="EMBL" id="PZX05608.1"/>
    </source>
</evidence>
<keyword evidence="1" id="KW-1133">Transmembrane helix</keyword>